<reference evidence="2" key="1">
    <citation type="submission" date="2023-04" db="EMBL/GenBank/DDBJ databases">
        <authorList>
            <consortium name="ELIXIR-Norway"/>
        </authorList>
    </citation>
    <scope>NUCLEOTIDE SEQUENCE [LARGE SCALE GENOMIC DNA]</scope>
</reference>
<dbReference type="EMBL" id="OX459950">
    <property type="protein sequence ID" value="CAI9156633.1"/>
    <property type="molecule type" value="Genomic_DNA"/>
</dbReference>
<feature type="compositionally biased region" description="Pro residues" evidence="1">
    <location>
        <begin position="93"/>
        <end position="102"/>
    </location>
</feature>
<organism evidence="2 3">
    <name type="scientific">Rangifer tarandus platyrhynchus</name>
    <name type="common">Svalbard reindeer</name>
    <dbReference type="NCBI Taxonomy" id="3082113"/>
    <lineage>
        <taxon>Eukaryota</taxon>
        <taxon>Metazoa</taxon>
        <taxon>Chordata</taxon>
        <taxon>Craniata</taxon>
        <taxon>Vertebrata</taxon>
        <taxon>Euteleostomi</taxon>
        <taxon>Mammalia</taxon>
        <taxon>Eutheria</taxon>
        <taxon>Laurasiatheria</taxon>
        <taxon>Artiodactyla</taxon>
        <taxon>Ruminantia</taxon>
        <taxon>Pecora</taxon>
        <taxon>Cervidae</taxon>
        <taxon>Odocoileinae</taxon>
        <taxon>Rangifer</taxon>
    </lineage>
</organism>
<feature type="region of interest" description="Disordered" evidence="1">
    <location>
        <begin position="192"/>
        <end position="292"/>
    </location>
</feature>
<gene>
    <name evidence="2" type="ORF">MRATA1EN1_LOCUS5595</name>
</gene>
<sequence>MPKDASHAGLKGKHAVSLRHLQMMSSCLSVSSPVGETTGEAGIGSADVLCMQTPCAASTVEPSRDGGGPRFQCHSSRLLSLQPQGPGTSESRPPWPGRPQPPGGLKADGQACVPDLHGAPQAPLRPGCLCQPDDVTQLDAPHEEASGYTGTSGPRTTLGNGVWWPEGFTKGFEEEATAVLRAVWEVVPGDKVTEDGPRVARGGPRGSVAQGLPAPDRKDGLGQVESADEENAASSLPGLDLLGSQRGSPDPNGKAEGPEGDRRVTLVEAGARPGGHRRPPAALPETLALPQTPWPLPVPAHGDEDTTQPSLSRAVAAVGRERRVSEKPAALRQHKHPSCWSGWGRQHLCPQVNGGGGTQQAGPSGARWAGSSSPSAGAGARSYTRGEARPMESGALRCEDQGAAWSAGPLTAELQRKRLWAT</sequence>
<evidence type="ECO:0000313" key="3">
    <source>
        <dbReference type="Proteomes" id="UP001176941"/>
    </source>
</evidence>
<protein>
    <submittedName>
        <fullName evidence="2">Uncharacterized protein</fullName>
    </submittedName>
</protein>
<proteinExistence type="predicted"/>
<accession>A0ABN8Y845</accession>
<evidence type="ECO:0000313" key="2">
    <source>
        <dbReference type="EMBL" id="CAI9156633.1"/>
    </source>
</evidence>
<name>A0ABN8Y845_RANTA</name>
<feature type="compositionally biased region" description="Polar residues" evidence="1">
    <location>
        <begin position="73"/>
        <end position="91"/>
    </location>
</feature>
<feature type="region of interest" description="Disordered" evidence="1">
    <location>
        <begin position="58"/>
        <end position="118"/>
    </location>
</feature>
<feature type="region of interest" description="Disordered" evidence="1">
    <location>
        <begin position="355"/>
        <end position="392"/>
    </location>
</feature>
<feature type="compositionally biased region" description="Basic and acidic residues" evidence="1">
    <location>
        <begin position="256"/>
        <end position="265"/>
    </location>
</feature>
<feature type="compositionally biased region" description="Low complexity" evidence="1">
    <location>
        <begin position="360"/>
        <end position="382"/>
    </location>
</feature>
<evidence type="ECO:0000256" key="1">
    <source>
        <dbReference type="SAM" id="MobiDB-lite"/>
    </source>
</evidence>
<keyword evidence="3" id="KW-1185">Reference proteome</keyword>
<dbReference type="Proteomes" id="UP001176941">
    <property type="component" value="Chromosome 14"/>
</dbReference>